<feature type="transmembrane region" description="Helical" evidence="8">
    <location>
        <begin position="81"/>
        <end position="100"/>
    </location>
</feature>
<evidence type="ECO:0000256" key="8">
    <source>
        <dbReference type="SAM" id="Phobius"/>
    </source>
</evidence>
<gene>
    <name evidence="10" type="ORF">EDD68_11724</name>
</gene>
<dbReference type="InterPro" id="IPR036259">
    <property type="entry name" value="MFS_trans_sf"/>
</dbReference>
<dbReference type="AlphaFoldDB" id="A0A4R3MT77"/>
<comment type="subcellular location">
    <subcellularLocation>
        <location evidence="1">Cell membrane</location>
        <topology evidence="1">Multi-pass membrane protein</topology>
    </subcellularLocation>
</comment>
<evidence type="ECO:0000256" key="2">
    <source>
        <dbReference type="ARBA" id="ARBA00008335"/>
    </source>
</evidence>
<reference evidence="10 11" key="1">
    <citation type="submission" date="2019-03" db="EMBL/GenBank/DDBJ databases">
        <title>Genomic Encyclopedia of Type Strains, Phase IV (KMG-IV): sequencing the most valuable type-strain genomes for metagenomic binning, comparative biology and taxonomic classification.</title>
        <authorList>
            <person name="Goeker M."/>
        </authorList>
    </citation>
    <scope>NUCLEOTIDE SEQUENCE [LARGE SCALE GENOMIC DNA]</scope>
    <source>
        <strain evidence="10 11">DSM 25894</strain>
    </source>
</reference>
<organism evidence="10 11">
    <name type="scientific">Melghiribacillus thermohalophilus</name>
    <dbReference type="NCBI Taxonomy" id="1324956"/>
    <lineage>
        <taxon>Bacteria</taxon>
        <taxon>Bacillati</taxon>
        <taxon>Bacillota</taxon>
        <taxon>Bacilli</taxon>
        <taxon>Bacillales</taxon>
        <taxon>Bacillaceae</taxon>
        <taxon>Melghiribacillus</taxon>
    </lineage>
</organism>
<evidence type="ECO:0000256" key="4">
    <source>
        <dbReference type="ARBA" id="ARBA00022475"/>
    </source>
</evidence>
<accession>A0A4R3MT77</accession>
<dbReference type="RefSeq" id="WP_132372381.1">
    <property type="nucleotide sequence ID" value="NZ_SMAN01000017.1"/>
</dbReference>
<dbReference type="GO" id="GO:0022857">
    <property type="term" value="F:transmembrane transporter activity"/>
    <property type="evidence" value="ECO:0007669"/>
    <property type="project" value="InterPro"/>
</dbReference>
<dbReference type="EMBL" id="SMAN01000017">
    <property type="protein sequence ID" value="TCT19630.1"/>
    <property type="molecule type" value="Genomic_DNA"/>
</dbReference>
<sequence length="401" mass="43530">MDHKPYTIRDLYFWKIAFSLALASFFIFASMYAVQPLLPIFVAEFGISVSASSLSLSLTIIGLIGGLIVLGFLSDRHGRTVFIKLSLAGSVVPFLVIPLFDSFAVLVLFRMIQGFALAGLPAAALAYIGEEIDKRSIGVSTALYISSNALGGMMGRVFAGYITDYYSWQTAFYVLAILGIIILFIVMLLLPKSRFFKPGHLSFKKDLSGFLVHLKNPRLLLIYGLGVILQLSFTGIWTYLPFYLASEPFSLSIQAISNMFFAYGLGVVGSPLAGWLAGIFGLRKMRLAGIVVLSIGILMTLVNSLLIIMFGLCIACLGFFTAHSITATSVSEIATHHRGSASSLYLVAYYIGVSMGSTALGPVWDILGWSGLIIIIGLLPVGYLLAVSLFEARNTLKKRGF</sequence>
<feature type="transmembrane region" description="Helical" evidence="8">
    <location>
        <begin position="287"/>
        <end position="320"/>
    </location>
</feature>
<feature type="transmembrane region" description="Helical" evidence="8">
    <location>
        <begin position="12"/>
        <end position="34"/>
    </location>
</feature>
<proteinExistence type="inferred from homology"/>
<keyword evidence="11" id="KW-1185">Reference proteome</keyword>
<dbReference type="Gene3D" id="1.20.1250.20">
    <property type="entry name" value="MFS general substrate transporter like domains"/>
    <property type="match status" value="1"/>
</dbReference>
<dbReference type="OrthoDB" id="63984at2"/>
<feature type="transmembrane region" description="Helical" evidence="8">
    <location>
        <begin position="141"/>
        <end position="159"/>
    </location>
</feature>
<dbReference type="CDD" id="cd17324">
    <property type="entry name" value="MFS_NepI_like"/>
    <property type="match status" value="1"/>
</dbReference>
<evidence type="ECO:0000259" key="9">
    <source>
        <dbReference type="PROSITE" id="PS50850"/>
    </source>
</evidence>
<evidence type="ECO:0000313" key="11">
    <source>
        <dbReference type="Proteomes" id="UP000294650"/>
    </source>
</evidence>
<dbReference type="SUPFAM" id="SSF103473">
    <property type="entry name" value="MFS general substrate transporter"/>
    <property type="match status" value="1"/>
</dbReference>
<protein>
    <submittedName>
        <fullName evidence="10">YNFM family putative membrane transporter</fullName>
    </submittedName>
</protein>
<keyword evidence="7 8" id="KW-0472">Membrane</keyword>
<feature type="transmembrane region" description="Helical" evidence="8">
    <location>
        <begin position="171"/>
        <end position="190"/>
    </location>
</feature>
<comment type="similarity">
    <text evidence="2">Belongs to the major facilitator superfamily.</text>
</comment>
<dbReference type="PROSITE" id="PS50850">
    <property type="entry name" value="MFS"/>
    <property type="match status" value="1"/>
</dbReference>
<feature type="transmembrane region" description="Helical" evidence="8">
    <location>
        <begin position="106"/>
        <end position="129"/>
    </location>
</feature>
<comment type="caution">
    <text evidence="10">The sequence shown here is derived from an EMBL/GenBank/DDBJ whole genome shotgun (WGS) entry which is preliminary data.</text>
</comment>
<evidence type="ECO:0000256" key="7">
    <source>
        <dbReference type="ARBA" id="ARBA00023136"/>
    </source>
</evidence>
<feature type="transmembrane region" description="Helical" evidence="8">
    <location>
        <begin position="366"/>
        <end position="390"/>
    </location>
</feature>
<dbReference type="InterPro" id="IPR020846">
    <property type="entry name" value="MFS_dom"/>
</dbReference>
<evidence type="ECO:0000256" key="6">
    <source>
        <dbReference type="ARBA" id="ARBA00022989"/>
    </source>
</evidence>
<dbReference type="Proteomes" id="UP000294650">
    <property type="component" value="Unassembled WGS sequence"/>
</dbReference>
<keyword evidence="3" id="KW-0813">Transport</keyword>
<evidence type="ECO:0000313" key="10">
    <source>
        <dbReference type="EMBL" id="TCT19630.1"/>
    </source>
</evidence>
<name>A0A4R3MT77_9BACI</name>
<keyword evidence="5 8" id="KW-0812">Transmembrane</keyword>
<dbReference type="Pfam" id="PF07690">
    <property type="entry name" value="MFS_1"/>
    <property type="match status" value="1"/>
</dbReference>
<keyword evidence="4" id="KW-1003">Cell membrane</keyword>
<evidence type="ECO:0000256" key="1">
    <source>
        <dbReference type="ARBA" id="ARBA00004651"/>
    </source>
</evidence>
<evidence type="ECO:0000256" key="5">
    <source>
        <dbReference type="ARBA" id="ARBA00022692"/>
    </source>
</evidence>
<dbReference type="GO" id="GO:0005886">
    <property type="term" value="C:plasma membrane"/>
    <property type="evidence" value="ECO:0007669"/>
    <property type="project" value="UniProtKB-SubCell"/>
</dbReference>
<feature type="transmembrane region" description="Helical" evidence="8">
    <location>
        <begin position="220"/>
        <end position="240"/>
    </location>
</feature>
<evidence type="ECO:0000256" key="3">
    <source>
        <dbReference type="ARBA" id="ARBA00022448"/>
    </source>
</evidence>
<dbReference type="InterPro" id="IPR011701">
    <property type="entry name" value="MFS"/>
</dbReference>
<feature type="transmembrane region" description="Helical" evidence="8">
    <location>
        <begin position="54"/>
        <end position="74"/>
    </location>
</feature>
<dbReference type="PANTHER" id="PTHR43271">
    <property type="entry name" value="BLL2771 PROTEIN"/>
    <property type="match status" value="1"/>
</dbReference>
<dbReference type="PANTHER" id="PTHR43271:SF1">
    <property type="entry name" value="INNER MEMBRANE TRANSPORT PROTEIN YNFM"/>
    <property type="match status" value="1"/>
</dbReference>
<keyword evidence="6 8" id="KW-1133">Transmembrane helix</keyword>
<feature type="transmembrane region" description="Helical" evidence="8">
    <location>
        <begin position="260"/>
        <end position="280"/>
    </location>
</feature>
<feature type="domain" description="Major facilitator superfamily (MFS) profile" evidence="9">
    <location>
        <begin position="16"/>
        <end position="394"/>
    </location>
</feature>